<feature type="coiled-coil region" evidence="1">
    <location>
        <begin position="58"/>
        <end position="88"/>
    </location>
</feature>
<dbReference type="Proteomes" id="UP000184423">
    <property type="component" value="Unassembled WGS sequence"/>
</dbReference>
<keyword evidence="1" id="KW-0175">Coiled coil</keyword>
<dbReference type="InterPro" id="IPR010106">
    <property type="entry name" value="RpnA"/>
</dbReference>
<reference evidence="3" key="1">
    <citation type="submission" date="2016-11" db="EMBL/GenBank/DDBJ databases">
        <authorList>
            <person name="Varghese N."/>
            <person name="Submissions S."/>
        </authorList>
    </citation>
    <scope>NUCLEOTIDE SEQUENCE [LARGE SCALE GENOMIC DNA]</scope>
    <source>
        <strain evidence="3">DSM 10124</strain>
    </source>
</reference>
<dbReference type="Pfam" id="PF12784">
    <property type="entry name" value="PDDEXK_2"/>
    <property type="match status" value="1"/>
</dbReference>
<accession>A0A1M5C090</accession>
<feature type="non-terminal residue" evidence="2">
    <location>
        <position position="1"/>
    </location>
</feature>
<name>A0A1M5C090_9CLOT</name>
<evidence type="ECO:0000313" key="3">
    <source>
        <dbReference type="Proteomes" id="UP000184423"/>
    </source>
</evidence>
<dbReference type="NCBIfam" id="TIGR01784">
    <property type="entry name" value="T_den_put_tspse"/>
    <property type="match status" value="1"/>
</dbReference>
<dbReference type="AlphaFoldDB" id="A0A1M5C090"/>
<gene>
    <name evidence="2" type="ORF">SAMN02746091_02614</name>
</gene>
<evidence type="ECO:0008006" key="4">
    <source>
        <dbReference type="Google" id="ProtNLM"/>
    </source>
</evidence>
<evidence type="ECO:0000313" key="2">
    <source>
        <dbReference type="EMBL" id="SHF47862.1"/>
    </source>
</evidence>
<sequence length="146" mass="16961">LEIHFLELKKLYDNEIPKDENDPLVMWMEFIDGKREVIDMISRKNEDINYAYDLLKVISKDKEARMAYEAKMAALRDEKTRLVEAKEEGRMEGRNEGIEIGMKKEKINVAKNLISLGADMSMIIKATGLTEDEVNKIKLEMNNQVH</sequence>
<keyword evidence="3" id="KW-1185">Reference proteome</keyword>
<dbReference type="EMBL" id="FQVG01000088">
    <property type="protein sequence ID" value="SHF47862.1"/>
    <property type="molecule type" value="Genomic_DNA"/>
</dbReference>
<evidence type="ECO:0000256" key="1">
    <source>
        <dbReference type="SAM" id="Coils"/>
    </source>
</evidence>
<organism evidence="2 3">
    <name type="scientific">Caloramator proteoclasticus DSM 10124</name>
    <dbReference type="NCBI Taxonomy" id="1121262"/>
    <lineage>
        <taxon>Bacteria</taxon>
        <taxon>Bacillati</taxon>
        <taxon>Bacillota</taxon>
        <taxon>Clostridia</taxon>
        <taxon>Eubacteriales</taxon>
        <taxon>Clostridiaceae</taxon>
        <taxon>Caloramator</taxon>
    </lineage>
</organism>
<dbReference type="RefSeq" id="WP_143290295.1">
    <property type="nucleotide sequence ID" value="NZ_FQVG01000088.1"/>
</dbReference>
<proteinExistence type="predicted"/>
<protein>
    <recommendedName>
        <fullName evidence="4">PD-(D/E)XK nuclease family transposase</fullName>
    </recommendedName>
</protein>